<comment type="caution">
    <text evidence="2">The sequence shown here is derived from an EMBL/GenBank/DDBJ whole genome shotgun (WGS) entry which is preliminary data.</text>
</comment>
<protein>
    <submittedName>
        <fullName evidence="2">Uncharacterized protein</fullName>
    </submittedName>
</protein>
<keyword evidence="3" id="KW-1185">Reference proteome</keyword>
<organism evidence="2 3">
    <name type="scientific">Helianthus annuus</name>
    <name type="common">Common sunflower</name>
    <dbReference type="NCBI Taxonomy" id="4232"/>
    <lineage>
        <taxon>Eukaryota</taxon>
        <taxon>Viridiplantae</taxon>
        <taxon>Streptophyta</taxon>
        <taxon>Embryophyta</taxon>
        <taxon>Tracheophyta</taxon>
        <taxon>Spermatophyta</taxon>
        <taxon>Magnoliopsida</taxon>
        <taxon>eudicotyledons</taxon>
        <taxon>Gunneridae</taxon>
        <taxon>Pentapetalae</taxon>
        <taxon>asterids</taxon>
        <taxon>campanulids</taxon>
        <taxon>Asterales</taxon>
        <taxon>Asteraceae</taxon>
        <taxon>Asteroideae</taxon>
        <taxon>Heliantheae alliance</taxon>
        <taxon>Heliantheae</taxon>
        <taxon>Helianthus</taxon>
    </lineage>
</organism>
<evidence type="ECO:0000256" key="1">
    <source>
        <dbReference type="SAM" id="Phobius"/>
    </source>
</evidence>
<keyword evidence="1" id="KW-0472">Membrane</keyword>
<dbReference type="Proteomes" id="UP000215914">
    <property type="component" value="Unassembled WGS sequence"/>
</dbReference>
<reference evidence="2" key="2">
    <citation type="submission" date="2020-06" db="EMBL/GenBank/DDBJ databases">
        <title>Helianthus annuus Genome sequencing and assembly Release 2.</title>
        <authorList>
            <person name="Gouzy J."/>
            <person name="Langlade N."/>
            <person name="Munos S."/>
        </authorList>
    </citation>
    <scope>NUCLEOTIDE SEQUENCE</scope>
    <source>
        <tissue evidence="2">Leaves</tissue>
    </source>
</reference>
<evidence type="ECO:0000313" key="2">
    <source>
        <dbReference type="EMBL" id="KAF5782038.1"/>
    </source>
</evidence>
<sequence>MVLLVAKPVPMLVGIGVVLILLDDIGFGSSTLTFSIVYDTKRDALMNTT</sequence>
<reference evidence="2" key="1">
    <citation type="journal article" date="2017" name="Nature">
        <title>The sunflower genome provides insights into oil metabolism, flowering and Asterid evolution.</title>
        <authorList>
            <person name="Badouin H."/>
            <person name="Gouzy J."/>
            <person name="Grassa C.J."/>
            <person name="Murat F."/>
            <person name="Staton S.E."/>
            <person name="Cottret L."/>
            <person name="Lelandais-Briere C."/>
            <person name="Owens G.L."/>
            <person name="Carrere S."/>
            <person name="Mayjonade B."/>
            <person name="Legrand L."/>
            <person name="Gill N."/>
            <person name="Kane N.C."/>
            <person name="Bowers J.E."/>
            <person name="Hubner S."/>
            <person name="Bellec A."/>
            <person name="Berard A."/>
            <person name="Berges H."/>
            <person name="Blanchet N."/>
            <person name="Boniface M.C."/>
            <person name="Brunel D."/>
            <person name="Catrice O."/>
            <person name="Chaidir N."/>
            <person name="Claudel C."/>
            <person name="Donnadieu C."/>
            <person name="Faraut T."/>
            <person name="Fievet G."/>
            <person name="Helmstetter N."/>
            <person name="King M."/>
            <person name="Knapp S.J."/>
            <person name="Lai Z."/>
            <person name="Le Paslier M.C."/>
            <person name="Lippi Y."/>
            <person name="Lorenzon L."/>
            <person name="Mandel J.R."/>
            <person name="Marage G."/>
            <person name="Marchand G."/>
            <person name="Marquand E."/>
            <person name="Bret-Mestries E."/>
            <person name="Morien E."/>
            <person name="Nambeesan S."/>
            <person name="Nguyen T."/>
            <person name="Pegot-Espagnet P."/>
            <person name="Pouilly N."/>
            <person name="Raftis F."/>
            <person name="Sallet E."/>
            <person name="Schiex T."/>
            <person name="Thomas J."/>
            <person name="Vandecasteele C."/>
            <person name="Vares D."/>
            <person name="Vear F."/>
            <person name="Vautrin S."/>
            <person name="Crespi M."/>
            <person name="Mangin B."/>
            <person name="Burke J.M."/>
            <person name="Salse J."/>
            <person name="Munos S."/>
            <person name="Vincourt P."/>
            <person name="Rieseberg L.H."/>
            <person name="Langlade N.B."/>
        </authorList>
    </citation>
    <scope>NUCLEOTIDE SEQUENCE</scope>
    <source>
        <tissue evidence="2">Leaves</tissue>
    </source>
</reference>
<keyword evidence="1" id="KW-1133">Transmembrane helix</keyword>
<evidence type="ECO:0000313" key="3">
    <source>
        <dbReference type="Proteomes" id="UP000215914"/>
    </source>
</evidence>
<dbReference type="Gramene" id="mRNA:HanXRQr2_Chr11g0490781">
    <property type="protein sequence ID" value="CDS:HanXRQr2_Chr11g0490781.1"/>
    <property type="gene ID" value="HanXRQr2_Chr11g0490781"/>
</dbReference>
<keyword evidence="1" id="KW-0812">Transmembrane</keyword>
<dbReference type="EMBL" id="MNCJ02000326">
    <property type="protein sequence ID" value="KAF5782038.1"/>
    <property type="molecule type" value="Genomic_DNA"/>
</dbReference>
<proteinExistence type="predicted"/>
<feature type="transmembrane region" description="Helical" evidence="1">
    <location>
        <begin position="12"/>
        <end position="38"/>
    </location>
</feature>
<gene>
    <name evidence="2" type="ORF">HanXRQr2_Chr11g0490781</name>
</gene>
<accession>A0A9K3HPE0</accession>
<name>A0A9K3HPE0_HELAN</name>
<dbReference type="AlphaFoldDB" id="A0A9K3HPE0"/>